<feature type="transmembrane region" description="Helical" evidence="8">
    <location>
        <begin position="170"/>
        <end position="192"/>
    </location>
</feature>
<keyword evidence="7 8" id="KW-0472">Membrane</keyword>
<dbReference type="PANTHER" id="PTHR30269">
    <property type="entry name" value="TRANSMEMBRANE PROTEIN YFCA"/>
    <property type="match status" value="1"/>
</dbReference>
<keyword evidence="10" id="KW-1185">Reference proteome</keyword>
<accession>A0ABW5DLQ9</accession>
<dbReference type="Proteomes" id="UP001597295">
    <property type="component" value="Unassembled WGS sequence"/>
</dbReference>
<evidence type="ECO:0000256" key="3">
    <source>
        <dbReference type="ARBA" id="ARBA00022448"/>
    </source>
</evidence>
<comment type="subcellular location">
    <subcellularLocation>
        <location evidence="1 8">Cell membrane</location>
        <topology evidence="1 8">Multi-pass membrane protein</topology>
    </subcellularLocation>
</comment>
<evidence type="ECO:0000256" key="6">
    <source>
        <dbReference type="ARBA" id="ARBA00022989"/>
    </source>
</evidence>
<dbReference type="EMBL" id="JBHUIP010000003">
    <property type="protein sequence ID" value="MFD2261665.1"/>
    <property type="molecule type" value="Genomic_DNA"/>
</dbReference>
<dbReference type="RefSeq" id="WP_379874581.1">
    <property type="nucleotide sequence ID" value="NZ_JBHUIP010000003.1"/>
</dbReference>
<dbReference type="InterPro" id="IPR052017">
    <property type="entry name" value="TSUP"/>
</dbReference>
<feature type="transmembrane region" description="Helical" evidence="8">
    <location>
        <begin position="133"/>
        <end position="150"/>
    </location>
</feature>
<organism evidence="9 10">
    <name type="scientific">Lacibacterium aquatile</name>
    <dbReference type="NCBI Taxonomy" id="1168082"/>
    <lineage>
        <taxon>Bacteria</taxon>
        <taxon>Pseudomonadati</taxon>
        <taxon>Pseudomonadota</taxon>
        <taxon>Alphaproteobacteria</taxon>
        <taxon>Rhodospirillales</taxon>
        <taxon>Rhodospirillaceae</taxon>
    </lineage>
</organism>
<gene>
    <name evidence="9" type="ORF">ACFSM5_02120</name>
</gene>
<reference evidence="10" key="1">
    <citation type="journal article" date="2019" name="Int. J. Syst. Evol. Microbiol.">
        <title>The Global Catalogue of Microorganisms (GCM) 10K type strain sequencing project: providing services to taxonomists for standard genome sequencing and annotation.</title>
        <authorList>
            <consortium name="The Broad Institute Genomics Platform"/>
            <consortium name="The Broad Institute Genome Sequencing Center for Infectious Disease"/>
            <person name="Wu L."/>
            <person name="Ma J."/>
        </authorList>
    </citation>
    <scope>NUCLEOTIDE SEQUENCE [LARGE SCALE GENOMIC DNA]</scope>
    <source>
        <strain evidence="10">CGMCC 1.19062</strain>
    </source>
</reference>
<feature type="transmembrane region" description="Helical" evidence="8">
    <location>
        <begin position="204"/>
        <end position="223"/>
    </location>
</feature>
<dbReference type="InterPro" id="IPR002781">
    <property type="entry name" value="TM_pro_TauE-like"/>
</dbReference>
<evidence type="ECO:0000256" key="4">
    <source>
        <dbReference type="ARBA" id="ARBA00022475"/>
    </source>
</evidence>
<dbReference type="Pfam" id="PF01925">
    <property type="entry name" value="TauE"/>
    <property type="match status" value="1"/>
</dbReference>
<evidence type="ECO:0000256" key="7">
    <source>
        <dbReference type="ARBA" id="ARBA00023136"/>
    </source>
</evidence>
<protein>
    <recommendedName>
        <fullName evidence="8">Probable membrane transporter protein</fullName>
    </recommendedName>
</protein>
<feature type="transmembrane region" description="Helical" evidence="8">
    <location>
        <begin position="38"/>
        <end position="64"/>
    </location>
</feature>
<evidence type="ECO:0000256" key="5">
    <source>
        <dbReference type="ARBA" id="ARBA00022692"/>
    </source>
</evidence>
<evidence type="ECO:0000313" key="9">
    <source>
        <dbReference type="EMBL" id="MFD2261665.1"/>
    </source>
</evidence>
<evidence type="ECO:0000313" key="10">
    <source>
        <dbReference type="Proteomes" id="UP001597295"/>
    </source>
</evidence>
<feature type="transmembrane region" description="Helical" evidence="8">
    <location>
        <begin position="229"/>
        <end position="247"/>
    </location>
</feature>
<sequence length="254" mass="27743">MMPILDPLFYLCAIPAVLIMGISKGGFGTGFGIVATPLMALMVGPTEAAAIMLPILCVMDIVGLKTYFGKWDNRNMKILLPAAVVGIVIGHFTVDLLSERWILLLLAGLSFGFLAFRAVAYKIAQLDPKPPRLVPGFIWGALSGLTSFVAHAGGPPVVIYLMPQRLDKQVYVATNVIFFAVVNYVKLIPYFLEGRFPIQTLATSAVLMPLAPVGVILGMRLVNWLSDRWFYGLCYILLGCTAVKLAWDGIFWTS</sequence>
<evidence type="ECO:0000256" key="2">
    <source>
        <dbReference type="ARBA" id="ARBA00009142"/>
    </source>
</evidence>
<dbReference type="PANTHER" id="PTHR30269:SF37">
    <property type="entry name" value="MEMBRANE TRANSPORTER PROTEIN"/>
    <property type="match status" value="1"/>
</dbReference>
<feature type="transmembrane region" description="Helical" evidence="8">
    <location>
        <begin position="100"/>
        <end position="121"/>
    </location>
</feature>
<comment type="similarity">
    <text evidence="2 8">Belongs to the 4-toluene sulfonate uptake permease (TSUP) (TC 2.A.102) family.</text>
</comment>
<comment type="caution">
    <text evidence="9">The sequence shown here is derived from an EMBL/GenBank/DDBJ whole genome shotgun (WGS) entry which is preliminary data.</text>
</comment>
<keyword evidence="3" id="KW-0813">Transport</keyword>
<keyword evidence="4 8" id="KW-1003">Cell membrane</keyword>
<keyword evidence="6 8" id="KW-1133">Transmembrane helix</keyword>
<evidence type="ECO:0000256" key="1">
    <source>
        <dbReference type="ARBA" id="ARBA00004651"/>
    </source>
</evidence>
<evidence type="ECO:0000256" key="8">
    <source>
        <dbReference type="RuleBase" id="RU363041"/>
    </source>
</evidence>
<keyword evidence="5 8" id="KW-0812">Transmembrane</keyword>
<name>A0ABW5DLQ9_9PROT</name>
<proteinExistence type="inferred from homology"/>
<feature type="transmembrane region" description="Helical" evidence="8">
    <location>
        <begin position="76"/>
        <end position="94"/>
    </location>
</feature>